<proteinExistence type="predicted"/>
<dbReference type="STRING" id="69.GLE_1373"/>
<dbReference type="InterPro" id="IPR037523">
    <property type="entry name" value="VOC_core"/>
</dbReference>
<dbReference type="GO" id="GO:0051213">
    <property type="term" value="F:dioxygenase activity"/>
    <property type="evidence" value="ECO:0007669"/>
    <property type="project" value="UniProtKB-KW"/>
</dbReference>
<dbReference type="PANTHER" id="PTHR33993:SF1">
    <property type="entry name" value="GLYOXALASE FAMILY PROTEIN"/>
    <property type="match status" value="1"/>
</dbReference>
<dbReference type="InterPro" id="IPR052164">
    <property type="entry name" value="Anthracycline_SecMetBiosynth"/>
</dbReference>
<dbReference type="AlphaFoldDB" id="A0A0S2DDZ4"/>
<gene>
    <name evidence="1" type="ORF">GLE_1373</name>
</gene>
<dbReference type="Pfam" id="PF00903">
    <property type="entry name" value="Glyoxalase"/>
    <property type="match status" value="1"/>
</dbReference>
<dbReference type="EMBL" id="CP013140">
    <property type="protein sequence ID" value="ALN56730.1"/>
    <property type="molecule type" value="Genomic_DNA"/>
</dbReference>
<dbReference type="Gene3D" id="3.10.180.10">
    <property type="entry name" value="2,3-Dihydroxybiphenyl 1,2-Dioxygenase, domain 1"/>
    <property type="match status" value="1"/>
</dbReference>
<dbReference type="InterPro" id="IPR004360">
    <property type="entry name" value="Glyas_Fos-R_dOase_dom"/>
</dbReference>
<keyword evidence="1" id="KW-0223">Dioxygenase</keyword>
<dbReference type="SUPFAM" id="SSF54593">
    <property type="entry name" value="Glyoxalase/Bleomycin resistance protein/Dihydroxybiphenyl dioxygenase"/>
    <property type="match status" value="1"/>
</dbReference>
<dbReference type="PROSITE" id="PS51819">
    <property type="entry name" value="VOC"/>
    <property type="match status" value="1"/>
</dbReference>
<dbReference type="PANTHER" id="PTHR33993">
    <property type="entry name" value="GLYOXALASE-RELATED"/>
    <property type="match status" value="1"/>
</dbReference>
<evidence type="ECO:0000313" key="1">
    <source>
        <dbReference type="EMBL" id="ALN56730.1"/>
    </source>
</evidence>
<protein>
    <submittedName>
        <fullName evidence="1">Glyoxalase/bleomycin resistance protein/dioxygenase superfamily protein</fullName>
    </submittedName>
</protein>
<dbReference type="PATRIC" id="fig|69.6.peg.1355"/>
<reference evidence="1 2" key="1">
    <citation type="submission" date="2015-11" db="EMBL/GenBank/DDBJ databases">
        <title>Genome sequences of Lysobacter enzymogenes strain C3 and Lysobacter antibioticus ATCC 29479.</title>
        <authorList>
            <person name="Kobayashi D.Y."/>
        </authorList>
    </citation>
    <scope>NUCLEOTIDE SEQUENCE [LARGE SCALE GENOMIC DNA]</scope>
    <source>
        <strain evidence="1 2">C3</strain>
    </source>
</reference>
<sequence>MSATDRNLRLDYLEFNVADIAASKAFYGAAFGWRFTDYGPDYCEFDDGRLKGGFSTHAAPRPGGALVVIYADDLADARRRVEAAGGAIVAEHEFPGGRRFHFLDPDGYELAVWTQD</sequence>
<keyword evidence="1" id="KW-0560">Oxidoreductase</keyword>
<name>A0A0S2DDZ4_LYSEN</name>
<accession>A0A0S2DDZ4</accession>
<dbReference type="CDD" id="cd07247">
    <property type="entry name" value="SgaA_N_like"/>
    <property type="match status" value="1"/>
</dbReference>
<dbReference type="Proteomes" id="UP000061569">
    <property type="component" value="Chromosome"/>
</dbReference>
<dbReference type="OrthoDB" id="9792323at2"/>
<evidence type="ECO:0000313" key="2">
    <source>
        <dbReference type="Proteomes" id="UP000061569"/>
    </source>
</evidence>
<organism evidence="1 2">
    <name type="scientific">Lysobacter enzymogenes</name>
    <dbReference type="NCBI Taxonomy" id="69"/>
    <lineage>
        <taxon>Bacteria</taxon>
        <taxon>Pseudomonadati</taxon>
        <taxon>Pseudomonadota</taxon>
        <taxon>Gammaproteobacteria</taxon>
        <taxon>Lysobacterales</taxon>
        <taxon>Lysobacteraceae</taxon>
        <taxon>Lysobacter</taxon>
    </lineage>
</organism>
<dbReference type="InterPro" id="IPR029068">
    <property type="entry name" value="Glyas_Bleomycin-R_OHBP_Dase"/>
</dbReference>
<dbReference type="KEGG" id="lez:GLE_1373"/>